<dbReference type="UniPathway" id="UPA00637"/>
<comment type="similarity">
    <text evidence="3">Belongs to the OpgD/OpgG family.</text>
</comment>
<keyword evidence="5" id="KW-0574">Periplasm</keyword>
<dbReference type="GO" id="GO:0051274">
    <property type="term" value="P:beta-glucan biosynthetic process"/>
    <property type="evidence" value="ECO:0007669"/>
    <property type="project" value="TreeGrafter"/>
</dbReference>
<evidence type="ECO:0000256" key="1">
    <source>
        <dbReference type="ARBA" id="ARBA00004418"/>
    </source>
</evidence>
<dbReference type="InterPro" id="IPR014718">
    <property type="entry name" value="GH-type_carb-bd"/>
</dbReference>
<keyword evidence="4 6" id="KW-0732">Signal</keyword>
<dbReference type="SUPFAM" id="SSF74650">
    <property type="entry name" value="Galactose mutarotase-like"/>
    <property type="match status" value="1"/>
</dbReference>
<dbReference type="STRING" id="735517.SAMN05444272_3434"/>
<dbReference type="GO" id="GO:0030288">
    <property type="term" value="C:outer membrane-bounded periplasmic space"/>
    <property type="evidence" value="ECO:0007669"/>
    <property type="project" value="TreeGrafter"/>
</dbReference>
<sequence length="517" mass="57929">MRASFSRLFFLAAFLATSAAQAGTLSGLRGTPTPFSFDTVVDEARKLAASPYKEQPVRAGDTLEKIDYDAHWKIRFKPEETVDIAPGVPVQFFHSGRFFKLPVKLNEVADGQSREILYNPAYFDMPEDSPARDLPADIGFAGFRVMRPDLKTDWISFLGAAYFRTDGQSHQYGQSARALAIDTGMSKPEEFPRFTAFWFEAPKSDQETITIYALMDSPSVAGAYKMTMLNREGEGQVMDIDSRLFFRAPVERLGIGPLTSMYWYSETNRSTGLDWRPEVHDTDGLAIVSAEGEQIWRPLNNPRALRTSTFMANNVKGFGLAQRDRAFENYEDDGVFYDKRPSVWIEPTQPFGDGAVQLVEIPTDDEIFDNIVAYFIPKDLPVAGSEKHFAYRMYWKDAHPLPPAGARVVATRGGQGGVPGQSRPQDQIKMVIEFEGPSLKGLGQNDGVTPVIELSKGEAINPYVLPVVGTDRWRLVFDTKVFDHEPIEARAYLKKDDDVLTETWLGQLSHEIVAKPH</sequence>
<comment type="pathway">
    <text evidence="2">Glycan metabolism; osmoregulated periplasmic glucan (OPG) biosynthesis.</text>
</comment>
<reference evidence="8 9" key="1">
    <citation type="submission" date="2016-11" db="EMBL/GenBank/DDBJ databases">
        <authorList>
            <person name="Jaros S."/>
            <person name="Januszkiewicz K."/>
            <person name="Wedrychowicz H."/>
        </authorList>
    </citation>
    <scope>NUCLEOTIDE SEQUENCE [LARGE SCALE GENOMIC DNA]</scope>
    <source>
        <strain evidence="8 9">DSM 22153</strain>
    </source>
</reference>
<name>A0A1M7MJQ0_9HYPH</name>
<evidence type="ECO:0000313" key="9">
    <source>
        <dbReference type="Proteomes" id="UP000186002"/>
    </source>
</evidence>
<dbReference type="Gene3D" id="2.60.40.10">
    <property type="entry name" value="Immunoglobulins"/>
    <property type="match status" value="1"/>
</dbReference>
<protein>
    <submittedName>
        <fullName evidence="8">Glucans biosynthesis protein</fullName>
    </submittedName>
</protein>
<dbReference type="AlphaFoldDB" id="A0A1M7MJQ0"/>
<evidence type="ECO:0000256" key="3">
    <source>
        <dbReference type="ARBA" id="ARBA00009284"/>
    </source>
</evidence>
<dbReference type="Proteomes" id="UP000186002">
    <property type="component" value="Unassembled WGS sequence"/>
</dbReference>
<organism evidence="8 9">
    <name type="scientific">Roseibium suaedae</name>
    <dbReference type="NCBI Taxonomy" id="735517"/>
    <lineage>
        <taxon>Bacteria</taxon>
        <taxon>Pseudomonadati</taxon>
        <taxon>Pseudomonadota</taxon>
        <taxon>Alphaproteobacteria</taxon>
        <taxon>Hyphomicrobiales</taxon>
        <taxon>Stappiaceae</taxon>
        <taxon>Roseibium</taxon>
    </lineage>
</organism>
<dbReference type="Gene3D" id="2.70.98.10">
    <property type="match status" value="1"/>
</dbReference>
<evidence type="ECO:0000256" key="4">
    <source>
        <dbReference type="ARBA" id="ARBA00022729"/>
    </source>
</evidence>
<evidence type="ECO:0000259" key="7">
    <source>
        <dbReference type="Pfam" id="PF04349"/>
    </source>
</evidence>
<dbReference type="FunFam" id="2.70.98.10:FF:000001">
    <property type="entry name" value="Glucans biosynthesis protein G"/>
    <property type="match status" value="1"/>
</dbReference>
<gene>
    <name evidence="8" type="ORF">SAMN05444272_3434</name>
</gene>
<feature type="chain" id="PRO_5012929511" evidence="6">
    <location>
        <begin position="23"/>
        <end position="517"/>
    </location>
</feature>
<dbReference type="RefSeq" id="WP_073014564.1">
    <property type="nucleotide sequence ID" value="NZ_FRBW01000004.1"/>
</dbReference>
<dbReference type="Pfam" id="PF04349">
    <property type="entry name" value="MdoG"/>
    <property type="match status" value="1"/>
</dbReference>
<dbReference type="EMBL" id="FRBW01000004">
    <property type="protein sequence ID" value="SHM91064.1"/>
    <property type="molecule type" value="Genomic_DNA"/>
</dbReference>
<keyword evidence="9" id="KW-1185">Reference proteome</keyword>
<dbReference type="PANTHER" id="PTHR30504:SF3">
    <property type="entry name" value="GLUCANS BIOSYNTHESIS PROTEIN D"/>
    <property type="match status" value="1"/>
</dbReference>
<feature type="domain" description="Glucan biosynthesis periplasmic MdoG C-terminal" evidence="7">
    <location>
        <begin position="35"/>
        <end position="507"/>
    </location>
</feature>
<evidence type="ECO:0000256" key="2">
    <source>
        <dbReference type="ARBA" id="ARBA00005001"/>
    </source>
</evidence>
<feature type="signal peptide" evidence="6">
    <location>
        <begin position="1"/>
        <end position="22"/>
    </location>
</feature>
<dbReference type="PIRSF" id="PIRSF006281">
    <property type="entry name" value="MdoG"/>
    <property type="match status" value="1"/>
</dbReference>
<dbReference type="InterPro" id="IPR011013">
    <property type="entry name" value="Gal_mutarotase_sf_dom"/>
</dbReference>
<evidence type="ECO:0000256" key="6">
    <source>
        <dbReference type="SAM" id="SignalP"/>
    </source>
</evidence>
<dbReference type="GO" id="GO:0003824">
    <property type="term" value="F:catalytic activity"/>
    <property type="evidence" value="ECO:0007669"/>
    <property type="project" value="InterPro"/>
</dbReference>
<accession>A0A1M7MJQ0</accession>
<dbReference type="InterPro" id="IPR007444">
    <property type="entry name" value="Glucan_biosyn_MdoG_C"/>
</dbReference>
<dbReference type="InterPro" id="IPR014756">
    <property type="entry name" value="Ig_E-set"/>
</dbReference>
<dbReference type="GO" id="GO:0030246">
    <property type="term" value="F:carbohydrate binding"/>
    <property type="evidence" value="ECO:0007669"/>
    <property type="project" value="InterPro"/>
</dbReference>
<proteinExistence type="inferred from homology"/>
<evidence type="ECO:0000256" key="5">
    <source>
        <dbReference type="ARBA" id="ARBA00022764"/>
    </source>
</evidence>
<dbReference type="PANTHER" id="PTHR30504">
    <property type="entry name" value="GLUCANS BIOSYNTHESIS PROTEIN"/>
    <property type="match status" value="1"/>
</dbReference>
<dbReference type="InterPro" id="IPR014438">
    <property type="entry name" value="Glucan_biosyn_MdoG/MdoD"/>
</dbReference>
<dbReference type="OrthoDB" id="9777817at2"/>
<dbReference type="SUPFAM" id="SSF81296">
    <property type="entry name" value="E set domains"/>
    <property type="match status" value="1"/>
</dbReference>
<evidence type="ECO:0000313" key="8">
    <source>
        <dbReference type="EMBL" id="SHM91064.1"/>
    </source>
</evidence>
<dbReference type="InterPro" id="IPR013783">
    <property type="entry name" value="Ig-like_fold"/>
</dbReference>
<comment type="subcellular location">
    <subcellularLocation>
        <location evidence="1">Periplasm</location>
    </subcellularLocation>
</comment>